<feature type="compositionally biased region" description="Basic and acidic residues" evidence="1">
    <location>
        <begin position="87"/>
        <end position="102"/>
    </location>
</feature>
<evidence type="ECO:0000313" key="2">
    <source>
        <dbReference type="EMBL" id="KAK1337086.1"/>
    </source>
</evidence>
<evidence type="ECO:0000256" key="1">
    <source>
        <dbReference type="SAM" id="MobiDB-lite"/>
    </source>
</evidence>
<sequence>MAPRASPRDVKSAATDLKPLPRAGVQSTLQLAPNAPPACLGEVPRASSSGTRRTALQAGQSSSWHRGCSTPPPTLSTSPYSNGLGQREAKSDQRARDPDHARISVSALRMAGGPNPWRTRRTILSDTRPLAQPRPAWRSGSGSLPGRTGRGGGGAKRTGSAVPELSARVSSSLPRRVPKATVAGRRFRPGGQRRKSRPCQQPPVSVMLCEEQRSRKLVAAG</sequence>
<evidence type="ECO:0000313" key="3">
    <source>
        <dbReference type="Proteomes" id="UP001177744"/>
    </source>
</evidence>
<feature type="compositionally biased region" description="Polar residues" evidence="1">
    <location>
        <begin position="46"/>
        <end position="64"/>
    </location>
</feature>
<protein>
    <submittedName>
        <fullName evidence="2">Uncharacterized protein</fullName>
    </submittedName>
</protein>
<proteinExistence type="predicted"/>
<feature type="region of interest" description="Disordered" evidence="1">
    <location>
        <begin position="1"/>
        <end position="207"/>
    </location>
</feature>
<comment type="caution">
    <text evidence="2">The sequence shown here is derived from an EMBL/GenBank/DDBJ whole genome shotgun (WGS) entry which is preliminary data.</text>
</comment>
<feature type="compositionally biased region" description="Basic residues" evidence="1">
    <location>
        <begin position="185"/>
        <end position="197"/>
    </location>
</feature>
<dbReference type="Proteomes" id="UP001177744">
    <property type="component" value="Unassembled WGS sequence"/>
</dbReference>
<dbReference type="EMBL" id="JAULJE010000011">
    <property type="protein sequence ID" value="KAK1337086.1"/>
    <property type="molecule type" value="Genomic_DNA"/>
</dbReference>
<gene>
    <name evidence="2" type="ORF">QTO34_001708</name>
</gene>
<feature type="compositionally biased region" description="Low complexity" evidence="1">
    <location>
        <begin position="138"/>
        <end position="147"/>
    </location>
</feature>
<dbReference type="AlphaFoldDB" id="A0AA40HUB7"/>
<feature type="compositionally biased region" description="Basic and acidic residues" evidence="1">
    <location>
        <begin position="1"/>
        <end position="11"/>
    </location>
</feature>
<name>A0AA40HUB7_CNENI</name>
<organism evidence="2 3">
    <name type="scientific">Cnephaeus nilssonii</name>
    <name type="common">Northern bat</name>
    <name type="synonym">Eptesicus nilssonii</name>
    <dbReference type="NCBI Taxonomy" id="3371016"/>
    <lineage>
        <taxon>Eukaryota</taxon>
        <taxon>Metazoa</taxon>
        <taxon>Chordata</taxon>
        <taxon>Craniata</taxon>
        <taxon>Vertebrata</taxon>
        <taxon>Euteleostomi</taxon>
        <taxon>Mammalia</taxon>
        <taxon>Eutheria</taxon>
        <taxon>Laurasiatheria</taxon>
        <taxon>Chiroptera</taxon>
        <taxon>Yangochiroptera</taxon>
        <taxon>Vespertilionidae</taxon>
        <taxon>Cnephaeus</taxon>
    </lineage>
</organism>
<accession>A0AA40HUB7</accession>
<reference evidence="2" key="1">
    <citation type="submission" date="2023-06" db="EMBL/GenBank/DDBJ databases">
        <title>Reference genome for the Northern bat (Eptesicus nilssonii), a most northern bat species.</title>
        <authorList>
            <person name="Laine V.N."/>
            <person name="Pulliainen A.T."/>
            <person name="Lilley T.M."/>
        </authorList>
    </citation>
    <scope>NUCLEOTIDE SEQUENCE</scope>
    <source>
        <strain evidence="2">BLF_Eptnil</strain>
        <tissue evidence="2">Kidney</tissue>
    </source>
</reference>
<keyword evidence="3" id="KW-1185">Reference proteome</keyword>